<dbReference type="EMBL" id="PIPF01000004">
    <property type="protein sequence ID" value="RWU84520.1"/>
    <property type="molecule type" value="Genomic_DNA"/>
</dbReference>
<dbReference type="AlphaFoldDB" id="K1DTN2"/>
<dbReference type="STRING" id="1210046.B277_16094"/>
<dbReference type="Proteomes" id="UP000004474">
    <property type="component" value="Unassembled WGS sequence"/>
</dbReference>
<protein>
    <submittedName>
        <fullName evidence="1">Uncharacterized protein</fullName>
    </submittedName>
</protein>
<dbReference type="PATRIC" id="fig|1210046.3.peg.3072"/>
<dbReference type="Proteomes" id="UP000288711">
    <property type="component" value="Unassembled WGS sequence"/>
</dbReference>
<comment type="caution">
    <text evidence="1">The sequence shown here is derived from an EMBL/GenBank/DDBJ whole genome shotgun (WGS) entry which is preliminary data.</text>
</comment>
<evidence type="ECO:0000313" key="2">
    <source>
        <dbReference type="EMBL" id="RWU84520.1"/>
    </source>
</evidence>
<evidence type="ECO:0000313" key="3">
    <source>
        <dbReference type="Proteomes" id="UP000004474"/>
    </source>
</evidence>
<gene>
    <name evidence="1" type="ORF">B277_16094</name>
    <name evidence="2" type="ORF">CWN80_05110</name>
</gene>
<sequence length="87" mass="8668">MGAATALIDALAGDRVLAVACAPGDVAGEQLAQLLDVPLETEPGLLEGPPTSPVLGEIADLHRGETVLVLAPGTAAGETPFARLEVS</sequence>
<evidence type="ECO:0000313" key="1">
    <source>
        <dbReference type="EMBL" id="EKA59835.1"/>
    </source>
</evidence>
<reference evidence="1 3" key="2">
    <citation type="journal article" date="2012" name="J. Bacteriol.">
        <title>Genome Sequence of Janibacter hoylei MTCC8307, Isolated from the Stratospheric Air.</title>
        <authorList>
            <person name="Pawar S.P."/>
            <person name="Dhotre D.P."/>
            <person name="Shetty S.A."/>
            <person name="Chowdhury S.P."/>
            <person name="Chaudhari B.L."/>
            <person name="Shouche Y.S."/>
        </authorList>
    </citation>
    <scope>NUCLEOTIDE SEQUENCE [LARGE SCALE GENOMIC DNA]</scope>
    <source>
        <strain evidence="1 3">PVAS-1</strain>
    </source>
</reference>
<evidence type="ECO:0000313" key="4">
    <source>
        <dbReference type="Proteomes" id="UP000288711"/>
    </source>
</evidence>
<proteinExistence type="predicted"/>
<keyword evidence="4" id="KW-1185">Reference proteome</keyword>
<dbReference type="EMBL" id="ALWX01000102">
    <property type="protein sequence ID" value="EKA59835.1"/>
    <property type="molecule type" value="Genomic_DNA"/>
</dbReference>
<accession>K1DTN2</accession>
<organism evidence="1 3">
    <name type="scientific">Janibacter hoylei PVAS-1</name>
    <dbReference type="NCBI Taxonomy" id="1210046"/>
    <lineage>
        <taxon>Bacteria</taxon>
        <taxon>Bacillati</taxon>
        <taxon>Actinomycetota</taxon>
        <taxon>Actinomycetes</taxon>
        <taxon>Micrococcales</taxon>
        <taxon>Intrasporangiaceae</taxon>
        <taxon>Janibacter</taxon>
    </lineage>
</organism>
<reference evidence="2 4" key="1">
    <citation type="journal article" date="2009" name="Int. J. Syst. Evol. Microbiol.">
        <title>Janibacter hoylei sp. nov., Bacillus isronensis sp. nov. and Bacillus aryabhattai sp. nov., isolated from cryotubes used for collecting air from the upper atmosphere.</title>
        <authorList>
            <person name="Shivaji S."/>
            <person name="Chaturvedi P."/>
            <person name="Begum Z."/>
            <person name="Pindi P.K."/>
            <person name="Manorama R."/>
            <person name="Padmanaban D.A."/>
            <person name="Shouche Y.S."/>
            <person name="Pawar S."/>
            <person name="Vaishampayan P."/>
            <person name="Dutt C.B."/>
            <person name="Datta G.N."/>
            <person name="Manchanda R.K."/>
            <person name="Rao U.R."/>
            <person name="Bhargava P.M."/>
            <person name="Narlikar J.V."/>
        </authorList>
    </citation>
    <scope>NUCLEOTIDE SEQUENCE [LARGE SCALE GENOMIC DNA]</scope>
    <source>
        <strain evidence="2 4">PVAS-1</strain>
    </source>
</reference>
<reference evidence="2" key="3">
    <citation type="submission" date="2017-11" db="EMBL/GenBank/DDBJ databases">
        <authorList>
            <person name="Seuylemezian A."/>
            <person name="Cooper K."/>
            <person name="Vaishampayan P."/>
        </authorList>
    </citation>
    <scope>NUCLEOTIDE SEQUENCE</scope>
    <source>
        <strain evidence="2">PVAS-1</strain>
    </source>
</reference>
<name>K1DTN2_9MICO</name>